<name>A0AAD3E360_9CHLO</name>
<proteinExistence type="predicted"/>
<keyword evidence="2" id="KW-1185">Reference proteome</keyword>
<organism evidence="1 2">
    <name type="scientific">Astrephomene gubernaculifera</name>
    <dbReference type="NCBI Taxonomy" id="47775"/>
    <lineage>
        <taxon>Eukaryota</taxon>
        <taxon>Viridiplantae</taxon>
        <taxon>Chlorophyta</taxon>
        <taxon>core chlorophytes</taxon>
        <taxon>Chlorophyceae</taxon>
        <taxon>CS clade</taxon>
        <taxon>Chlamydomonadales</taxon>
        <taxon>Astrephomenaceae</taxon>
        <taxon>Astrephomene</taxon>
    </lineage>
</organism>
<reference evidence="1 2" key="1">
    <citation type="journal article" date="2021" name="Sci. Rep.">
        <title>Genome sequencing of the multicellular alga Astrephomene provides insights into convergent evolution of germ-soma differentiation.</title>
        <authorList>
            <person name="Yamashita S."/>
            <person name="Yamamoto K."/>
            <person name="Matsuzaki R."/>
            <person name="Suzuki S."/>
            <person name="Yamaguchi H."/>
            <person name="Hirooka S."/>
            <person name="Minakuchi Y."/>
            <person name="Miyagishima S."/>
            <person name="Kawachi M."/>
            <person name="Toyoda A."/>
            <person name="Nozaki H."/>
        </authorList>
    </citation>
    <scope>NUCLEOTIDE SEQUENCE [LARGE SCALE GENOMIC DNA]</scope>
    <source>
        <strain evidence="1 2">NIES-4017</strain>
    </source>
</reference>
<evidence type="ECO:0008006" key="3">
    <source>
        <dbReference type="Google" id="ProtNLM"/>
    </source>
</evidence>
<dbReference type="Gene3D" id="3.30.56.110">
    <property type="entry name" value="Protein of unknown function DUF2237"/>
    <property type="match status" value="1"/>
</dbReference>
<dbReference type="AlphaFoldDB" id="A0AAD3E360"/>
<dbReference type="Pfam" id="PF09996">
    <property type="entry name" value="DUF2237"/>
    <property type="match status" value="1"/>
</dbReference>
<dbReference type="PANTHER" id="PTHR37466">
    <property type="entry name" value="SLR1628 PROTEIN"/>
    <property type="match status" value="1"/>
</dbReference>
<dbReference type="Proteomes" id="UP001054857">
    <property type="component" value="Unassembled WGS sequence"/>
</dbReference>
<gene>
    <name evidence="1" type="ORF">Agub_g15506</name>
</gene>
<comment type="caution">
    <text evidence="1">The sequence shown here is derived from an EMBL/GenBank/DDBJ whole genome shotgun (WGS) entry which is preliminary data.</text>
</comment>
<sequence>MFCVAQRTICIGRPGRRLKALARAAMRHQQTNGNGNIQAPHQPRNVLGGPLQCCCTSPRTGYYRDGFCRTDASDVGRHVICAKVTREFLEFTASRGNDLSTPAPRYDFPGLQPGDKWCLCAVRWREALQEGKAPPVFLHCTHAKALEYVTLEELKRHALDWSADQQGGNNGHN</sequence>
<dbReference type="PANTHER" id="PTHR37466:SF1">
    <property type="entry name" value="SLR1628 PROTEIN"/>
    <property type="match status" value="1"/>
</dbReference>
<dbReference type="InterPro" id="IPR018714">
    <property type="entry name" value="DUF2237"/>
</dbReference>
<protein>
    <recommendedName>
        <fullName evidence="3">DUF2237 domain-containing protein</fullName>
    </recommendedName>
</protein>
<evidence type="ECO:0000313" key="1">
    <source>
        <dbReference type="EMBL" id="GFR52875.1"/>
    </source>
</evidence>
<accession>A0AAD3E360</accession>
<dbReference type="EMBL" id="BMAR01000074">
    <property type="protein sequence ID" value="GFR52875.1"/>
    <property type="molecule type" value="Genomic_DNA"/>
</dbReference>
<evidence type="ECO:0000313" key="2">
    <source>
        <dbReference type="Proteomes" id="UP001054857"/>
    </source>
</evidence>